<accession>A0ACC2QJC8</accession>
<gene>
    <name evidence="1" type="ORF">PYW08_005708</name>
</gene>
<comment type="caution">
    <text evidence="1">The sequence shown here is derived from an EMBL/GenBank/DDBJ whole genome shotgun (WGS) entry which is preliminary data.</text>
</comment>
<evidence type="ECO:0000313" key="1">
    <source>
        <dbReference type="EMBL" id="KAJ8717309.1"/>
    </source>
</evidence>
<protein>
    <submittedName>
        <fullName evidence="1">Uncharacterized protein</fullName>
    </submittedName>
</protein>
<dbReference type="EMBL" id="CM056794">
    <property type="protein sequence ID" value="KAJ8717309.1"/>
    <property type="molecule type" value="Genomic_DNA"/>
</dbReference>
<evidence type="ECO:0000313" key="2">
    <source>
        <dbReference type="Proteomes" id="UP001231649"/>
    </source>
</evidence>
<proteinExistence type="predicted"/>
<keyword evidence="2" id="KW-1185">Reference proteome</keyword>
<organism evidence="1 2">
    <name type="scientific">Mythimna loreyi</name>
    <dbReference type="NCBI Taxonomy" id="667449"/>
    <lineage>
        <taxon>Eukaryota</taxon>
        <taxon>Metazoa</taxon>
        <taxon>Ecdysozoa</taxon>
        <taxon>Arthropoda</taxon>
        <taxon>Hexapoda</taxon>
        <taxon>Insecta</taxon>
        <taxon>Pterygota</taxon>
        <taxon>Neoptera</taxon>
        <taxon>Endopterygota</taxon>
        <taxon>Lepidoptera</taxon>
        <taxon>Glossata</taxon>
        <taxon>Ditrysia</taxon>
        <taxon>Noctuoidea</taxon>
        <taxon>Noctuidae</taxon>
        <taxon>Noctuinae</taxon>
        <taxon>Hadenini</taxon>
        <taxon>Mythimna</taxon>
    </lineage>
</organism>
<name>A0ACC2QJC8_9NEOP</name>
<reference evidence="1" key="1">
    <citation type="submission" date="2023-03" db="EMBL/GenBank/DDBJ databases">
        <title>Chromosome-level genomes of two armyworms, Mythimna separata and Mythimna loreyi, provide insights into the biosynthesis and reception of sex pheromones.</title>
        <authorList>
            <person name="Zhao H."/>
        </authorList>
    </citation>
    <scope>NUCLEOTIDE SEQUENCE</scope>
    <source>
        <strain evidence="1">BeijingLab</strain>
    </source>
</reference>
<sequence length="648" mass="73865">MDYYFDNKDPELDNKKDNTNATKTLENRPVTARRTIKNTTSFTTVIENDDESKNANKYSEEHMKNTSKKQAFLSHNNFESDANQAEIGYNTNADVRHGANFVSKANSFEDIIKDYEYREDNAWKTYPMIRRKGKTTTARKPFDSNKIAIFQNTIDYENDEKLPVDFYNVIPATSTEKDFDYYAEKNQILNKKTWYVPEKSSCWDLPILYGEIGPLRTTSDVFLMYPGTLTNVKESDEEHSKPARSVFIPVEQTMNKWCAAGPCYGDHTMCLFSDKINSKLCKKGYTVFSPTVVERIGLVNTVNSMRNRIAMGRTIQYKHLPKAADMNQLIYDYDLENMAVAWLHQCLPGPAACSALDGNYVTQLECTKYVKRCCIDSFKTKRASKCVPHYECYLDPIIGCIYVWFWKAGTKLTTTDVKCGHITPNTFYTAQLLWAETTKIGCAYGNKPDGDVRVVCNFAPGAPFYIDSKYYCGFIGQSNTSMDDHKPKEDINYHSLLKTLGIYLTPIRTCNSTENDAHNIYNYSVKVSEVDILGKIFKRKWVRESLGKYQVNGTSHQGNGTISLVARLVTKYTFSEDTGSQCDMNDAIYESGEPGSKCVERGRRFHALCYDFRDPTPGYRLVAVVAPVALFSLILYDLFSGVVRQTNY</sequence>
<dbReference type="Proteomes" id="UP001231649">
    <property type="component" value="Chromosome 18"/>
</dbReference>